<keyword evidence="7 12" id="KW-0482">Metalloprotease</keyword>
<dbReference type="Gene3D" id="2.60.40.1730">
    <property type="entry name" value="tricorn interacting facor f3 domain"/>
    <property type="match status" value="1"/>
</dbReference>
<keyword evidence="12" id="KW-1133">Transmembrane helix</keyword>
<evidence type="ECO:0000256" key="11">
    <source>
        <dbReference type="PIRSR" id="PIRSR634016-4"/>
    </source>
</evidence>
<dbReference type="InterPro" id="IPR001930">
    <property type="entry name" value="Peptidase_M1"/>
</dbReference>
<dbReference type="GO" id="GO:0008270">
    <property type="term" value="F:zinc ion binding"/>
    <property type="evidence" value="ECO:0007669"/>
    <property type="project" value="UniProtKB-UniRule"/>
</dbReference>
<evidence type="ECO:0000256" key="9">
    <source>
        <dbReference type="PIRSR" id="PIRSR634016-2"/>
    </source>
</evidence>
<comment type="caution">
    <text evidence="16">The sequence shown here is derived from an EMBL/GenBank/DDBJ whole genome shotgun (WGS) entry which is preliminary data.</text>
</comment>
<evidence type="ECO:0000259" key="14">
    <source>
        <dbReference type="Pfam" id="PF11838"/>
    </source>
</evidence>
<evidence type="ECO:0000256" key="12">
    <source>
        <dbReference type="RuleBase" id="RU364040"/>
    </source>
</evidence>
<dbReference type="GO" id="GO:0016020">
    <property type="term" value="C:membrane"/>
    <property type="evidence" value="ECO:0007669"/>
    <property type="project" value="TreeGrafter"/>
</dbReference>
<dbReference type="Gene3D" id="1.10.390.10">
    <property type="entry name" value="Neutral Protease Domain 2"/>
    <property type="match status" value="1"/>
</dbReference>
<evidence type="ECO:0000256" key="2">
    <source>
        <dbReference type="ARBA" id="ARBA00022438"/>
    </source>
</evidence>
<feature type="binding site" evidence="10">
    <location>
        <position position="397"/>
    </location>
    <ligand>
        <name>Zn(2+)</name>
        <dbReference type="ChEBI" id="CHEBI:29105"/>
        <note>catalytic</note>
    </ligand>
</feature>
<evidence type="ECO:0000259" key="13">
    <source>
        <dbReference type="Pfam" id="PF01433"/>
    </source>
</evidence>
<dbReference type="EMBL" id="CATQJL010000001">
    <property type="protein sequence ID" value="CAJ0588552.1"/>
    <property type="molecule type" value="Genomic_DNA"/>
</dbReference>
<evidence type="ECO:0000256" key="3">
    <source>
        <dbReference type="ARBA" id="ARBA00022670"/>
    </source>
</evidence>
<feature type="domain" description="Peptidase M1 membrane alanine aminopeptidase" evidence="13">
    <location>
        <begin position="302"/>
        <end position="513"/>
    </location>
</feature>
<keyword evidence="6 10" id="KW-0862">Zinc</keyword>
<dbReference type="SUPFAM" id="SSF55486">
    <property type="entry name" value="Metalloproteases ('zincins'), catalytic domain"/>
    <property type="match status" value="1"/>
</dbReference>
<dbReference type="Gene3D" id="2.60.40.1910">
    <property type="match status" value="1"/>
</dbReference>
<dbReference type="CDD" id="cd09601">
    <property type="entry name" value="M1_APN-Q_like"/>
    <property type="match status" value="1"/>
</dbReference>
<keyword evidence="3 12" id="KW-0645">Protease</keyword>
<dbReference type="GO" id="GO:0005615">
    <property type="term" value="C:extracellular space"/>
    <property type="evidence" value="ECO:0007669"/>
    <property type="project" value="TreeGrafter"/>
</dbReference>
<dbReference type="Pfam" id="PF17900">
    <property type="entry name" value="Peptidase_M1_N"/>
    <property type="match status" value="1"/>
</dbReference>
<dbReference type="Pfam" id="PF11838">
    <property type="entry name" value="ERAP1_C"/>
    <property type="match status" value="1"/>
</dbReference>
<sequence length="968" mass="111231">MGAGRRTVVECGPIHLSLTVVAFLLAIAATFLLTYFLTRNHFKAKEEQEHGKDPEEKDDGPTAAELRLPTSIEPESYDLKLKTYLPSYVEYEHDDFTFEAEVQMDLKVLESVDKIVLSMRNLNISKEKSKLIVDGAEVEIRDIVAQGRLEKVEIIPARNIEKGQKTRLTLIYTGPISTSLGALYQTKYIENNKTKVAAVTQMEPTDARGMVPCFDEPAFKAPWNVTIIHPKGTHAVSNNREQSEETSKDGKWLTTKFAPTPKMSSYLLALMVSEFEYITGNTTTNVEFRLWSRKEAKDMTKYALYAGTKCLSYYEKLYNYSFPLDKQDMVALPDFSTGAMENWGLVTYRENSLLYDENLYGPLNKHRVAYAVAHELAHQWFGDLVTMKWWEDLWLNEGFANYVQYLGTDEISDKKMRMQEYFLLGTLTLALKRDSVSSSHPLSFKMEKSAEVFEAFDEISYEKGGSVLRMLAKIVGQDKFDDGIRNYIRKFAYKNAEAADLYEAIDEVIREDVRGPNGPLKLAKYANQWTKQMGYPIVTVKKYNDTHVELTQERYRQDPDAKDPERYANPEFGFKWDIPIWYTEGLEIPPLAWLKREEPLYLKINHKNKTTVINADRNGFYRQNYDEEGWKEITEQLLANHTVYSTQTRNAIISDAFAAALIDKVNYTTVFELLRYLENETDYLPWEEALTCFSSVLAYFGNEPEAEAVQKYMVKLLKPIYMKSSFEHLSANYKNDTLFFENVLEQRILEAYCSLGGPGCAAKYKKLFDEQVVAKCNGAGQMTSKCANSLAAPLRAKTYCYGIKLGNDSEFEMMMKLYEAESVALEKDILRRALGCRNDVTALKRLMLLALDRNSTFVRLQDARDIFSAVAENPIGQEIIFKFLIERWDQIYDGLMPEHRAIGKTVMSACSGVRSKHQIEQIQYLKKNGKHAKEFGDFDAAIEQAEFRIKWIEKHFRFLSNYFKSLAA</sequence>
<keyword evidence="5 12" id="KW-0378">Hydrolase</keyword>
<feature type="active site" description="Proton acceptor" evidence="8">
    <location>
        <position position="375"/>
    </location>
</feature>
<name>A0AA36DJ24_CYLNA</name>
<comment type="similarity">
    <text evidence="1 12">Belongs to the peptidase M1 family.</text>
</comment>
<dbReference type="GO" id="GO:0006508">
    <property type="term" value="P:proteolysis"/>
    <property type="evidence" value="ECO:0007669"/>
    <property type="project" value="UniProtKB-KW"/>
</dbReference>
<dbReference type="InterPro" id="IPR027268">
    <property type="entry name" value="Peptidase_M4/M1_CTD_sf"/>
</dbReference>
<evidence type="ECO:0000313" key="17">
    <source>
        <dbReference type="Proteomes" id="UP001176961"/>
    </source>
</evidence>
<evidence type="ECO:0000256" key="4">
    <source>
        <dbReference type="ARBA" id="ARBA00022723"/>
    </source>
</evidence>
<dbReference type="PRINTS" id="PR00756">
    <property type="entry name" value="ALADIPTASE"/>
</dbReference>
<feature type="binding site" evidence="10">
    <location>
        <position position="374"/>
    </location>
    <ligand>
        <name>Zn(2+)</name>
        <dbReference type="ChEBI" id="CHEBI:29105"/>
        <note>catalytic</note>
    </ligand>
</feature>
<organism evidence="16 17">
    <name type="scientific">Cylicocyclus nassatus</name>
    <name type="common">Nematode worm</name>
    <dbReference type="NCBI Taxonomy" id="53992"/>
    <lineage>
        <taxon>Eukaryota</taxon>
        <taxon>Metazoa</taxon>
        <taxon>Ecdysozoa</taxon>
        <taxon>Nematoda</taxon>
        <taxon>Chromadorea</taxon>
        <taxon>Rhabditida</taxon>
        <taxon>Rhabditina</taxon>
        <taxon>Rhabditomorpha</taxon>
        <taxon>Strongyloidea</taxon>
        <taxon>Strongylidae</taxon>
        <taxon>Cylicocyclus</taxon>
    </lineage>
</organism>
<dbReference type="PANTHER" id="PTHR11533">
    <property type="entry name" value="PROTEASE M1 ZINC METALLOPROTEASE"/>
    <property type="match status" value="1"/>
</dbReference>
<gene>
    <name evidence="16" type="ORF">CYNAS_LOCUS535</name>
</gene>
<evidence type="ECO:0000256" key="5">
    <source>
        <dbReference type="ARBA" id="ARBA00022801"/>
    </source>
</evidence>
<feature type="transmembrane region" description="Helical" evidence="12">
    <location>
        <begin position="12"/>
        <end position="37"/>
    </location>
</feature>
<evidence type="ECO:0000259" key="15">
    <source>
        <dbReference type="Pfam" id="PF17900"/>
    </source>
</evidence>
<dbReference type="InterPro" id="IPR014782">
    <property type="entry name" value="Peptidase_M1_dom"/>
</dbReference>
<keyword evidence="12" id="KW-0812">Transmembrane</keyword>
<dbReference type="EC" id="3.4.11.-" evidence="12"/>
<evidence type="ECO:0000313" key="16">
    <source>
        <dbReference type="EMBL" id="CAJ0588552.1"/>
    </source>
</evidence>
<feature type="binding site" evidence="9">
    <location>
        <position position="203"/>
    </location>
    <ligand>
        <name>substrate</name>
    </ligand>
</feature>
<dbReference type="InterPro" id="IPR042097">
    <property type="entry name" value="Aminopeptidase_N-like_N_sf"/>
</dbReference>
<keyword evidence="2 12" id="KW-0031">Aminopeptidase</keyword>
<dbReference type="InterPro" id="IPR024571">
    <property type="entry name" value="ERAP1-like_C_dom"/>
</dbReference>
<dbReference type="Pfam" id="PF01433">
    <property type="entry name" value="Peptidase_M1"/>
    <property type="match status" value="1"/>
</dbReference>
<dbReference type="GO" id="GO:0005737">
    <property type="term" value="C:cytoplasm"/>
    <property type="evidence" value="ECO:0007669"/>
    <property type="project" value="TreeGrafter"/>
</dbReference>
<comment type="cofactor">
    <cofactor evidence="10 12">
        <name>Zn(2+)</name>
        <dbReference type="ChEBI" id="CHEBI:29105"/>
    </cofactor>
    <text evidence="10 12">Binds 1 zinc ion per subunit.</text>
</comment>
<reference evidence="16" key="1">
    <citation type="submission" date="2023-07" db="EMBL/GenBank/DDBJ databases">
        <authorList>
            <consortium name="CYATHOMIX"/>
        </authorList>
    </citation>
    <scope>NUCLEOTIDE SEQUENCE</scope>
    <source>
        <strain evidence="16">N/A</strain>
    </source>
</reference>
<keyword evidence="17" id="KW-1185">Reference proteome</keyword>
<evidence type="ECO:0000256" key="10">
    <source>
        <dbReference type="PIRSR" id="PIRSR634016-3"/>
    </source>
</evidence>
<dbReference type="FunFam" id="1.10.390.10:FF:000006">
    <property type="entry name" value="Puromycin-sensitive aminopeptidase"/>
    <property type="match status" value="1"/>
</dbReference>
<dbReference type="Gene3D" id="1.25.50.20">
    <property type="match status" value="1"/>
</dbReference>
<feature type="site" description="Transition state stabilizer" evidence="11">
    <location>
        <position position="461"/>
    </location>
</feature>
<feature type="domain" description="ERAP1-like C-terminal" evidence="14">
    <location>
        <begin position="612"/>
        <end position="928"/>
    </location>
</feature>
<dbReference type="InterPro" id="IPR050344">
    <property type="entry name" value="Peptidase_M1_aminopeptidases"/>
</dbReference>
<dbReference type="FunFam" id="2.60.40.1730:FF:000013">
    <property type="entry name" value="Aminopeptidase"/>
    <property type="match status" value="1"/>
</dbReference>
<protein>
    <recommendedName>
        <fullName evidence="12">Aminopeptidase</fullName>
        <ecNumber evidence="12">3.4.11.-</ecNumber>
    </recommendedName>
</protein>
<evidence type="ECO:0000256" key="6">
    <source>
        <dbReference type="ARBA" id="ARBA00022833"/>
    </source>
</evidence>
<feature type="domain" description="Aminopeptidase N-like N-terminal" evidence="15">
    <location>
        <begin position="74"/>
        <end position="267"/>
    </location>
</feature>
<dbReference type="GO" id="GO:0070006">
    <property type="term" value="F:metalloaminopeptidase activity"/>
    <property type="evidence" value="ECO:0007669"/>
    <property type="project" value="TreeGrafter"/>
</dbReference>
<feature type="binding site" evidence="10">
    <location>
        <position position="378"/>
    </location>
    <ligand>
        <name>Zn(2+)</name>
        <dbReference type="ChEBI" id="CHEBI:29105"/>
        <note>catalytic</note>
    </ligand>
</feature>
<accession>A0AA36DJ24</accession>
<feature type="binding site" evidence="9">
    <location>
        <position position="900"/>
    </location>
    <ligand>
        <name>substrate</name>
    </ligand>
</feature>
<keyword evidence="12" id="KW-0472">Membrane</keyword>
<keyword evidence="4 10" id="KW-0479">Metal-binding</keyword>
<dbReference type="Proteomes" id="UP001176961">
    <property type="component" value="Unassembled WGS sequence"/>
</dbReference>
<dbReference type="InterPro" id="IPR034016">
    <property type="entry name" value="M1_APN-typ"/>
</dbReference>
<dbReference type="PANTHER" id="PTHR11533:SF301">
    <property type="entry name" value="AMINOPEPTIDASE"/>
    <property type="match status" value="1"/>
</dbReference>
<dbReference type="GO" id="GO:0042277">
    <property type="term" value="F:peptide binding"/>
    <property type="evidence" value="ECO:0007669"/>
    <property type="project" value="TreeGrafter"/>
</dbReference>
<dbReference type="GO" id="GO:0043171">
    <property type="term" value="P:peptide catabolic process"/>
    <property type="evidence" value="ECO:0007669"/>
    <property type="project" value="TreeGrafter"/>
</dbReference>
<evidence type="ECO:0000256" key="7">
    <source>
        <dbReference type="ARBA" id="ARBA00023049"/>
    </source>
</evidence>
<evidence type="ECO:0000256" key="1">
    <source>
        <dbReference type="ARBA" id="ARBA00010136"/>
    </source>
</evidence>
<evidence type="ECO:0000256" key="8">
    <source>
        <dbReference type="PIRSR" id="PIRSR634016-1"/>
    </source>
</evidence>
<proteinExistence type="inferred from homology"/>
<dbReference type="InterPro" id="IPR045357">
    <property type="entry name" value="Aminopeptidase_N-like_N"/>
</dbReference>
<dbReference type="SUPFAM" id="SSF63737">
    <property type="entry name" value="Leukotriene A4 hydrolase N-terminal domain"/>
    <property type="match status" value="1"/>
</dbReference>
<feature type="binding site" evidence="9">
    <location>
        <begin position="338"/>
        <end position="342"/>
    </location>
    <ligand>
        <name>substrate</name>
    </ligand>
</feature>
<dbReference type="AlphaFoldDB" id="A0AA36DJ24"/>